<feature type="domain" description="Diphosphomevalonate decarboxylase-like N-terminal" evidence="9">
    <location>
        <begin position="82"/>
        <end position="189"/>
    </location>
</feature>
<evidence type="ECO:0000256" key="4">
    <source>
        <dbReference type="ARBA" id="ARBA00022741"/>
    </source>
</evidence>
<comment type="similarity">
    <text evidence="1">Belongs to the diphosphomevalonate decarboxylase family.</text>
</comment>
<dbReference type="InterPro" id="IPR005935">
    <property type="entry name" value="Mev_decarb"/>
</dbReference>
<keyword evidence="5" id="KW-0067">ATP-binding</keyword>
<feature type="domain" description="Mvd1 C-terminal" evidence="8">
    <location>
        <begin position="204"/>
        <end position="330"/>
    </location>
</feature>
<evidence type="ECO:0000256" key="5">
    <source>
        <dbReference type="ARBA" id="ARBA00022840"/>
    </source>
</evidence>
<dbReference type="PIRSF" id="PIRSF015950">
    <property type="entry name" value="Mev_P_decrbx"/>
    <property type="match status" value="1"/>
</dbReference>
<dbReference type="InterPro" id="IPR041431">
    <property type="entry name" value="Mvd1_C"/>
</dbReference>
<sequence>MKATARAPANIAFIKYWGKQDEKLRLPLNASFSMNLSGAFTTTTVEFSKKYTQDIIEFVSARHAELVSASKKVYRSRNEFGMIVARDEKFSLEEKNRIIKHLDLIRAKAGISAMAKVFTQNSFPKGAGAAASASGFAALTMAAATALGLALSEKELTMLARIGSGSACRSIPDGFVMWEKGTGSESSYAYSLYPSDYWDLRDVLVIVASEMKKFLSTEGMSYVQSSPFLQSRLRRIPEKINRIQELFSRKDFPALGELIEKECLNMHAVMMTQAPPIFYWMTETLKLIHAVYEWRAQGLPVYFTIDAGPNVHLICEAKDEQKVIEKVKQLGIAKEIVVNMPADGTKIIEEHLF</sequence>
<dbReference type="Gene3D" id="3.30.230.10">
    <property type="match status" value="1"/>
</dbReference>
<proteinExistence type="inferred from homology"/>
<evidence type="ECO:0000313" key="10">
    <source>
        <dbReference type="EMBL" id="KKS83935.1"/>
    </source>
</evidence>
<dbReference type="InterPro" id="IPR036554">
    <property type="entry name" value="GHMP_kinase_C_sf"/>
</dbReference>
<dbReference type="Pfam" id="PF22700">
    <property type="entry name" value="MVD-like_N"/>
    <property type="match status" value="2"/>
</dbReference>
<dbReference type="EMBL" id="LCFB01000029">
    <property type="protein sequence ID" value="KKS83935.1"/>
    <property type="molecule type" value="Genomic_DNA"/>
</dbReference>
<evidence type="ECO:0000259" key="9">
    <source>
        <dbReference type="Pfam" id="PF22700"/>
    </source>
</evidence>
<gene>
    <name evidence="10" type="ORF">UV59_C0029G0007</name>
</gene>
<evidence type="ECO:0000256" key="6">
    <source>
        <dbReference type="ARBA" id="ARBA00023098"/>
    </source>
</evidence>
<dbReference type="SUPFAM" id="SSF54211">
    <property type="entry name" value="Ribosomal protein S5 domain 2-like"/>
    <property type="match status" value="1"/>
</dbReference>
<evidence type="ECO:0000256" key="2">
    <source>
        <dbReference type="ARBA" id="ARBA00012296"/>
    </source>
</evidence>
<name>A0A0G1CE14_9BACT</name>
<protein>
    <recommendedName>
        <fullName evidence="2">diphosphomevalonate decarboxylase</fullName>
        <ecNumber evidence="2">4.1.1.33</ecNumber>
    </recommendedName>
</protein>
<dbReference type="GO" id="GO:0005829">
    <property type="term" value="C:cytosol"/>
    <property type="evidence" value="ECO:0007669"/>
    <property type="project" value="InterPro"/>
</dbReference>
<dbReference type="NCBIfam" id="TIGR01240">
    <property type="entry name" value="mevDPdecarb"/>
    <property type="match status" value="1"/>
</dbReference>
<evidence type="ECO:0000313" key="11">
    <source>
        <dbReference type="Proteomes" id="UP000034543"/>
    </source>
</evidence>
<dbReference type="SUPFAM" id="SSF55060">
    <property type="entry name" value="GHMP Kinase, C-terminal domain"/>
    <property type="match status" value="1"/>
</dbReference>
<feature type="domain" description="Diphosphomevalonate decarboxylase-like N-terminal" evidence="9">
    <location>
        <begin position="7"/>
        <end position="62"/>
    </location>
</feature>
<dbReference type="EC" id="4.1.1.33" evidence="2"/>
<evidence type="ECO:0000256" key="1">
    <source>
        <dbReference type="ARBA" id="ARBA00008831"/>
    </source>
</evidence>
<dbReference type="InterPro" id="IPR020568">
    <property type="entry name" value="Ribosomal_Su5_D2-typ_SF"/>
</dbReference>
<dbReference type="InterPro" id="IPR014721">
    <property type="entry name" value="Ribsml_uS5_D2-typ_fold_subgr"/>
</dbReference>
<reference evidence="10 11" key="1">
    <citation type="journal article" date="2015" name="Nature">
        <title>rRNA introns, odd ribosomes, and small enigmatic genomes across a large radiation of phyla.</title>
        <authorList>
            <person name="Brown C.T."/>
            <person name="Hug L.A."/>
            <person name="Thomas B.C."/>
            <person name="Sharon I."/>
            <person name="Castelle C.J."/>
            <person name="Singh A."/>
            <person name="Wilkins M.J."/>
            <person name="Williams K.H."/>
            <person name="Banfield J.F."/>
        </authorList>
    </citation>
    <scope>NUCLEOTIDE SEQUENCE [LARGE SCALE GENOMIC DNA]</scope>
</reference>
<dbReference type="PANTHER" id="PTHR10977">
    <property type="entry name" value="DIPHOSPHOMEVALONATE DECARBOXYLASE"/>
    <property type="match status" value="1"/>
</dbReference>
<keyword evidence="6" id="KW-0443">Lipid metabolism</keyword>
<dbReference type="GO" id="GO:0004163">
    <property type="term" value="F:diphosphomevalonate decarboxylase activity"/>
    <property type="evidence" value="ECO:0007669"/>
    <property type="project" value="UniProtKB-EC"/>
</dbReference>
<accession>A0A0G1CE14</accession>
<dbReference type="GO" id="GO:0019287">
    <property type="term" value="P:isopentenyl diphosphate biosynthetic process, mevalonate pathway"/>
    <property type="evidence" value="ECO:0007669"/>
    <property type="project" value="InterPro"/>
</dbReference>
<evidence type="ECO:0000259" key="8">
    <source>
        <dbReference type="Pfam" id="PF18376"/>
    </source>
</evidence>
<dbReference type="Pfam" id="PF18376">
    <property type="entry name" value="MDD_C"/>
    <property type="match status" value="1"/>
</dbReference>
<keyword evidence="3" id="KW-0444">Lipid biosynthesis</keyword>
<dbReference type="InterPro" id="IPR053859">
    <property type="entry name" value="MVD-like_N"/>
</dbReference>
<organism evidence="10 11">
    <name type="scientific">Candidatus Gottesmanbacteria bacterium GW2011_GWA1_43_11</name>
    <dbReference type="NCBI Taxonomy" id="1618436"/>
    <lineage>
        <taxon>Bacteria</taxon>
        <taxon>Candidatus Gottesmaniibacteriota</taxon>
    </lineage>
</organism>
<dbReference type="AlphaFoldDB" id="A0A0G1CE14"/>
<dbReference type="InterPro" id="IPR029765">
    <property type="entry name" value="Mev_diP_decarb"/>
</dbReference>
<dbReference type="Proteomes" id="UP000034543">
    <property type="component" value="Unassembled WGS sequence"/>
</dbReference>
<dbReference type="GO" id="GO:0005524">
    <property type="term" value="F:ATP binding"/>
    <property type="evidence" value="ECO:0007669"/>
    <property type="project" value="UniProtKB-KW"/>
</dbReference>
<keyword evidence="4" id="KW-0547">Nucleotide-binding</keyword>
<keyword evidence="7" id="KW-0456">Lyase</keyword>
<dbReference type="PANTHER" id="PTHR10977:SF3">
    <property type="entry name" value="DIPHOSPHOMEVALONATE DECARBOXYLASE"/>
    <property type="match status" value="1"/>
</dbReference>
<comment type="caution">
    <text evidence="10">The sequence shown here is derived from an EMBL/GenBank/DDBJ whole genome shotgun (WGS) entry which is preliminary data.</text>
</comment>
<dbReference type="PATRIC" id="fig|1618436.3.peg.1225"/>
<evidence type="ECO:0000256" key="3">
    <source>
        <dbReference type="ARBA" id="ARBA00022516"/>
    </source>
</evidence>
<evidence type="ECO:0000256" key="7">
    <source>
        <dbReference type="ARBA" id="ARBA00023239"/>
    </source>
</evidence>
<dbReference type="Gene3D" id="3.30.70.890">
    <property type="entry name" value="GHMP kinase, C-terminal domain"/>
    <property type="match status" value="1"/>
</dbReference>
<dbReference type="STRING" id="1618436.UV59_C0029G0007"/>